<dbReference type="EMBL" id="AP021876">
    <property type="protein sequence ID" value="BBO81175.1"/>
    <property type="molecule type" value="Genomic_DNA"/>
</dbReference>
<dbReference type="InterPro" id="IPR006015">
    <property type="entry name" value="Universal_stress_UspA"/>
</dbReference>
<name>A0A5K7ZLK3_9BACT</name>
<dbReference type="Pfam" id="PF00582">
    <property type="entry name" value="Usp"/>
    <property type="match status" value="1"/>
</dbReference>
<proteinExistence type="inferred from homology"/>
<dbReference type="PANTHER" id="PTHR46268:SF6">
    <property type="entry name" value="UNIVERSAL STRESS PROTEIN UP12"/>
    <property type="match status" value="1"/>
</dbReference>
<reference evidence="3 4" key="1">
    <citation type="submission" date="2019-11" db="EMBL/GenBank/DDBJ databases">
        <title>Comparative genomics of hydrocarbon-degrading Desulfosarcina strains.</title>
        <authorList>
            <person name="Watanabe M."/>
            <person name="Kojima H."/>
            <person name="Fukui M."/>
        </authorList>
    </citation>
    <scope>NUCLEOTIDE SEQUENCE [LARGE SCALE GENOMIC DNA]</scope>
    <source>
        <strain evidence="3 4">28bB2T</strain>
    </source>
</reference>
<evidence type="ECO:0000256" key="1">
    <source>
        <dbReference type="ARBA" id="ARBA00008791"/>
    </source>
</evidence>
<gene>
    <name evidence="3" type="ORF">DSCO28_17410</name>
</gene>
<dbReference type="InterPro" id="IPR014729">
    <property type="entry name" value="Rossmann-like_a/b/a_fold"/>
</dbReference>
<dbReference type="Gene3D" id="3.40.50.620">
    <property type="entry name" value="HUPs"/>
    <property type="match status" value="1"/>
</dbReference>
<organism evidence="3 4">
    <name type="scientific">Desulfosarcina ovata subsp. sediminis</name>
    <dbReference type="NCBI Taxonomy" id="885957"/>
    <lineage>
        <taxon>Bacteria</taxon>
        <taxon>Pseudomonadati</taxon>
        <taxon>Thermodesulfobacteriota</taxon>
        <taxon>Desulfobacteria</taxon>
        <taxon>Desulfobacterales</taxon>
        <taxon>Desulfosarcinaceae</taxon>
        <taxon>Desulfosarcina</taxon>
    </lineage>
</organism>
<dbReference type="PANTHER" id="PTHR46268">
    <property type="entry name" value="STRESS RESPONSE PROTEIN NHAX"/>
    <property type="match status" value="1"/>
</dbReference>
<protein>
    <submittedName>
        <fullName evidence="3">Universal stress protein</fullName>
    </submittedName>
</protein>
<dbReference type="AlphaFoldDB" id="A0A5K7ZLK3"/>
<sequence>MKILVGYDGSEAADAAADLACIHAKDFSADVIMITSVEGGKASYGINMEEAEKKLAIAGKRLMENGISVDTQLLSRGFGPGEDIIKFSMEENVDLIYIGVKKRSKMDKILFGSNAQFIILNAPCPVMTVKQK</sequence>
<dbReference type="InterPro" id="IPR006016">
    <property type="entry name" value="UspA"/>
</dbReference>
<evidence type="ECO:0000313" key="4">
    <source>
        <dbReference type="Proteomes" id="UP000425960"/>
    </source>
</evidence>
<comment type="similarity">
    <text evidence="1">Belongs to the universal stress protein A family.</text>
</comment>
<evidence type="ECO:0000313" key="3">
    <source>
        <dbReference type="EMBL" id="BBO81175.1"/>
    </source>
</evidence>
<dbReference type="RefSeq" id="WP_155321948.1">
    <property type="nucleotide sequence ID" value="NZ_AP021876.1"/>
</dbReference>
<feature type="domain" description="UspA" evidence="2">
    <location>
        <begin position="2"/>
        <end position="130"/>
    </location>
</feature>
<dbReference type="Proteomes" id="UP000425960">
    <property type="component" value="Chromosome"/>
</dbReference>
<accession>A0A5K7ZLK3</accession>
<dbReference type="CDD" id="cd00293">
    <property type="entry name" value="USP-like"/>
    <property type="match status" value="1"/>
</dbReference>
<dbReference type="KEGG" id="dov:DSCO28_17410"/>
<evidence type="ECO:0000259" key="2">
    <source>
        <dbReference type="Pfam" id="PF00582"/>
    </source>
</evidence>
<dbReference type="PRINTS" id="PR01438">
    <property type="entry name" value="UNVRSLSTRESS"/>
</dbReference>
<dbReference type="SUPFAM" id="SSF52402">
    <property type="entry name" value="Adenine nucleotide alpha hydrolases-like"/>
    <property type="match status" value="1"/>
</dbReference>